<reference evidence="1" key="1">
    <citation type="submission" date="2021-06" db="EMBL/GenBank/DDBJ databases">
        <authorList>
            <person name="Kallberg Y."/>
            <person name="Tangrot J."/>
            <person name="Rosling A."/>
        </authorList>
    </citation>
    <scope>NUCLEOTIDE SEQUENCE</scope>
    <source>
        <strain evidence="1">MA461A</strain>
    </source>
</reference>
<name>A0ACA9R7D1_9GLOM</name>
<accession>A0ACA9R7D1</accession>
<feature type="non-terminal residue" evidence="1">
    <location>
        <position position="1"/>
    </location>
</feature>
<comment type="caution">
    <text evidence="1">The sequence shown here is derived from an EMBL/GenBank/DDBJ whole genome shotgun (WGS) entry which is preliminary data.</text>
</comment>
<evidence type="ECO:0000313" key="1">
    <source>
        <dbReference type="EMBL" id="CAG8780486.1"/>
    </source>
</evidence>
<protein>
    <submittedName>
        <fullName evidence="1">6841_t:CDS:1</fullName>
    </submittedName>
</protein>
<dbReference type="Proteomes" id="UP000789920">
    <property type="component" value="Unassembled WGS sequence"/>
</dbReference>
<gene>
    <name evidence="1" type="ORF">RPERSI_LOCUS17505</name>
</gene>
<dbReference type="EMBL" id="CAJVQC010044913">
    <property type="protein sequence ID" value="CAG8780486.1"/>
    <property type="molecule type" value="Genomic_DNA"/>
</dbReference>
<organism evidence="1 2">
    <name type="scientific">Racocetra persica</name>
    <dbReference type="NCBI Taxonomy" id="160502"/>
    <lineage>
        <taxon>Eukaryota</taxon>
        <taxon>Fungi</taxon>
        <taxon>Fungi incertae sedis</taxon>
        <taxon>Mucoromycota</taxon>
        <taxon>Glomeromycotina</taxon>
        <taxon>Glomeromycetes</taxon>
        <taxon>Diversisporales</taxon>
        <taxon>Gigasporaceae</taxon>
        <taxon>Racocetra</taxon>
    </lineage>
</organism>
<sequence length="39" mass="4602">FQNLSFDARSYNNQESLQFGIENFIIDSKSPLYAEISEW</sequence>
<keyword evidence="2" id="KW-1185">Reference proteome</keyword>
<evidence type="ECO:0000313" key="2">
    <source>
        <dbReference type="Proteomes" id="UP000789920"/>
    </source>
</evidence>
<proteinExistence type="predicted"/>